<dbReference type="Proteomes" id="UP000325440">
    <property type="component" value="Unassembled WGS sequence"/>
</dbReference>
<dbReference type="AlphaFoldDB" id="A0A5E4MEU3"/>
<sequence length="211" mass="24410">MSNTEREINTRERFFKKLMELVEGKKDNHYNVMTKDTYDSLLKEVEDAKSATQKTSAKYRRIKRFNVLALGDSKLATRREPVKYYLPMENVFNVIDSSHTGTQTGREDMIEQKAAGNSPIRTIRKEALANSEKQAARIMTRSDKKFSAIDVGIDVVISIPDVDRGKTDLPNLIEVVLEKTEHGLYRIGTKDEILDKLYCRYVHYHLFFNKI</sequence>
<organism evidence="1 2">
    <name type="scientific">Cinara cedri</name>
    <dbReference type="NCBI Taxonomy" id="506608"/>
    <lineage>
        <taxon>Eukaryota</taxon>
        <taxon>Metazoa</taxon>
        <taxon>Ecdysozoa</taxon>
        <taxon>Arthropoda</taxon>
        <taxon>Hexapoda</taxon>
        <taxon>Insecta</taxon>
        <taxon>Pterygota</taxon>
        <taxon>Neoptera</taxon>
        <taxon>Paraneoptera</taxon>
        <taxon>Hemiptera</taxon>
        <taxon>Sternorrhyncha</taxon>
        <taxon>Aphidomorpha</taxon>
        <taxon>Aphidoidea</taxon>
        <taxon>Aphididae</taxon>
        <taxon>Lachninae</taxon>
        <taxon>Cinara</taxon>
    </lineage>
</organism>
<evidence type="ECO:0000313" key="1">
    <source>
        <dbReference type="EMBL" id="VVC29399.1"/>
    </source>
</evidence>
<accession>A0A5E4MEU3</accession>
<evidence type="ECO:0000313" key="2">
    <source>
        <dbReference type="Proteomes" id="UP000325440"/>
    </source>
</evidence>
<gene>
    <name evidence="1" type="ORF">CINCED_3A009966</name>
</gene>
<protein>
    <submittedName>
        <fullName evidence="1">Uncharacterized protein</fullName>
    </submittedName>
</protein>
<keyword evidence="2" id="KW-1185">Reference proteome</keyword>
<name>A0A5E4MEU3_9HEMI</name>
<proteinExistence type="predicted"/>
<dbReference type="EMBL" id="CABPRJ010000492">
    <property type="protein sequence ID" value="VVC29399.1"/>
    <property type="molecule type" value="Genomic_DNA"/>
</dbReference>
<reference evidence="1 2" key="1">
    <citation type="submission" date="2019-08" db="EMBL/GenBank/DDBJ databases">
        <authorList>
            <person name="Alioto T."/>
            <person name="Alioto T."/>
            <person name="Gomez Garrido J."/>
        </authorList>
    </citation>
    <scope>NUCLEOTIDE SEQUENCE [LARGE SCALE GENOMIC DNA]</scope>
</reference>
<dbReference type="OrthoDB" id="6576283at2759"/>